<dbReference type="InterPro" id="IPR028154">
    <property type="entry name" value="AMP-dep_Lig_C"/>
</dbReference>
<dbReference type="CDD" id="cd05913">
    <property type="entry name" value="PaaK"/>
    <property type="match status" value="1"/>
</dbReference>
<comment type="caution">
    <text evidence="4">The sequence shown here is derived from an EMBL/GenBank/DDBJ whole genome shotgun (WGS) entry which is preliminary data.</text>
</comment>
<dbReference type="InterPro" id="IPR000873">
    <property type="entry name" value="AMP-dep_synth/lig_dom"/>
</dbReference>
<feature type="domain" description="AMP-dependent synthetase/ligase" evidence="2">
    <location>
        <begin position="94"/>
        <end position="296"/>
    </location>
</feature>
<keyword evidence="5" id="KW-1185">Reference proteome</keyword>
<dbReference type="EC" id="6.2.1.30" evidence="1"/>
<dbReference type="RefSeq" id="WP_386025186.1">
    <property type="nucleotide sequence ID" value="NZ_JBHUHX010000015.1"/>
</dbReference>
<sequence>MLRELWNDAEGGFHPASAPDFLPQTALREVQLRRLRAVVARAYEHVELFRSRLEERGLTPDSIQRLEDIQRLPFTVKTDLRDTYPFGLFASPMSDVVRLHASSGTTGKPIVVAYTREDVEVWSEVMARTFAACGMHRGDILQNAFGYGLFTGGLGAHYGGEALGATVIPISGGNTDRQIMLIRDFQVTALCCTPSYFTYMVERAHELGVDLRELPLKIGIFGAEPWTDGMRTHIEAEAGIKAYDIYGLSEITGPGVASECCAQEGLHIFEDHFYPEIIDPETEEALPDGEEGELVLTTLSKKAMPMIRYRTRDITSIITEPCACGRTIRRMRRIGRRSDDMFIIRGVNVFPSQIEAALLRVEGTLPHYQIILTRSHGLDQIAVEIEVTPEVFSDKIRGLEEVRKRLAQAIEHIIGIRVELRLVEPRTIARSEGKAKRVIDRRNEGS</sequence>
<dbReference type="EMBL" id="JBHUHX010000015">
    <property type="protein sequence ID" value="MFD2111611.1"/>
    <property type="molecule type" value="Genomic_DNA"/>
</dbReference>
<dbReference type="InterPro" id="IPR042099">
    <property type="entry name" value="ANL_N_sf"/>
</dbReference>
<evidence type="ECO:0000256" key="1">
    <source>
        <dbReference type="PIRNR" id="PIRNR006444"/>
    </source>
</evidence>
<evidence type="ECO:0000259" key="2">
    <source>
        <dbReference type="Pfam" id="PF00501"/>
    </source>
</evidence>
<accession>A0ABW4Y9A9</accession>
<proteinExistence type="inferred from homology"/>
<dbReference type="PANTHER" id="PTHR43439">
    <property type="entry name" value="PHENYLACETATE-COENZYME A LIGASE"/>
    <property type="match status" value="1"/>
</dbReference>
<dbReference type="InterPro" id="IPR051414">
    <property type="entry name" value="Adenylate-forming_Reductase"/>
</dbReference>
<feature type="domain" description="AMP-dependent ligase C-terminal" evidence="3">
    <location>
        <begin position="346"/>
        <end position="442"/>
    </location>
</feature>
<protein>
    <recommendedName>
        <fullName evidence="1">Phenylacetate-coenzyme A ligase</fullName>
        <ecNumber evidence="1">6.2.1.30</ecNumber>
    </recommendedName>
    <alternativeName>
        <fullName evidence="1">Phenylacetyl-CoA ligase</fullName>
    </alternativeName>
</protein>
<comment type="function">
    <text evidence="1">Catalyzes the activation of phenylacetic acid (PA) to phenylacetyl-CoA (PA-CoA).</text>
</comment>
<dbReference type="SUPFAM" id="SSF56801">
    <property type="entry name" value="Acetyl-CoA synthetase-like"/>
    <property type="match status" value="1"/>
</dbReference>
<dbReference type="InterPro" id="IPR011880">
    <property type="entry name" value="PA_CoA_ligase"/>
</dbReference>
<name>A0ABW4Y9A9_9GAMM</name>
<comment type="catalytic activity">
    <reaction evidence="1">
        <text>2-phenylacetate + ATP + CoA = phenylacetyl-CoA + AMP + diphosphate</text>
        <dbReference type="Rhea" id="RHEA:20956"/>
        <dbReference type="ChEBI" id="CHEBI:18401"/>
        <dbReference type="ChEBI" id="CHEBI:30616"/>
        <dbReference type="ChEBI" id="CHEBI:33019"/>
        <dbReference type="ChEBI" id="CHEBI:57287"/>
        <dbReference type="ChEBI" id="CHEBI:57390"/>
        <dbReference type="ChEBI" id="CHEBI:456215"/>
        <dbReference type="EC" id="6.2.1.30"/>
    </reaction>
</comment>
<dbReference type="GO" id="GO:0016874">
    <property type="term" value="F:ligase activity"/>
    <property type="evidence" value="ECO:0007669"/>
    <property type="project" value="UniProtKB-KW"/>
</dbReference>
<evidence type="ECO:0000313" key="5">
    <source>
        <dbReference type="Proteomes" id="UP001597337"/>
    </source>
</evidence>
<evidence type="ECO:0000259" key="3">
    <source>
        <dbReference type="Pfam" id="PF14535"/>
    </source>
</evidence>
<dbReference type="InterPro" id="IPR045851">
    <property type="entry name" value="AMP-bd_C_sf"/>
</dbReference>
<reference evidence="5" key="1">
    <citation type="journal article" date="2019" name="Int. J. Syst. Evol. Microbiol.">
        <title>The Global Catalogue of Microorganisms (GCM) 10K type strain sequencing project: providing services to taxonomists for standard genome sequencing and annotation.</title>
        <authorList>
            <consortium name="The Broad Institute Genomics Platform"/>
            <consortium name="The Broad Institute Genome Sequencing Center for Infectious Disease"/>
            <person name="Wu L."/>
            <person name="Ma J."/>
        </authorList>
    </citation>
    <scope>NUCLEOTIDE SEQUENCE [LARGE SCALE GENOMIC DNA]</scope>
    <source>
        <strain evidence="5">KACC 12597</strain>
    </source>
</reference>
<comment type="pathway">
    <text evidence="1">Aromatic compound metabolism; phenylacetate degradation.</text>
</comment>
<dbReference type="PANTHER" id="PTHR43439:SF1">
    <property type="entry name" value="PHENYLACETATE-COENZYME A LIGASE"/>
    <property type="match status" value="1"/>
</dbReference>
<gene>
    <name evidence="4" type="ORF">ACFSJC_07140</name>
</gene>
<dbReference type="Proteomes" id="UP001597337">
    <property type="component" value="Unassembled WGS sequence"/>
</dbReference>
<dbReference type="Pfam" id="PF14535">
    <property type="entry name" value="AMP-binding_C_2"/>
    <property type="match status" value="1"/>
</dbReference>
<keyword evidence="1" id="KW-0547">Nucleotide-binding</keyword>
<dbReference type="Pfam" id="PF00501">
    <property type="entry name" value="AMP-binding"/>
    <property type="match status" value="1"/>
</dbReference>
<comment type="similarity">
    <text evidence="1">Belongs to the phenylacetyl-CoA ligase family.</text>
</comment>
<dbReference type="PIRSF" id="PIRSF006444">
    <property type="entry name" value="PaaK"/>
    <property type="match status" value="1"/>
</dbReference>
<evidence type="ECO:0000313" key="4">
    <source>
        <dbReference type="EMBL" id="MFD2111611.1"/>
    </source>
</evidence>
<dbReference type="Gene3D" id="3.30.300.30">
    <property type="match status" value="1"/>
</dbReference>
<keyword evidence="1 4" id="KW-0436">Ligase</keyword>
<organism evidence="4 5">
    <name type="scientific">Thiorhodococcus fuscus</name>
    <dbReference type="NCBI Taxonomy" id="527200"/>
    <lineage>
        <taxon>Bacteria</taxon>
        <taxon>Pseudomonadati</taxon>
        <taxon>Pseudomonadota</taxon>
        <taxon>Gammaproteobacteria</taxon>
        <taxon>Chromatiales</taxon>
        <taxon>Chromatiaceae</taxon>
        <taxon>Thiorhodococcus</taxon>
    </lineage>
</organism>
<dbReference type="Gene3D" id="3.40.50.12780">
    <property type="entry name" value="N-terminal domain of ligase-like"/>
    <property type="match status" value="1"/>
</dbReference>